<dbReference type="GO" id="GO:0060320">
    <property type="term" value="P:rejection of self pollen"/>
    <property type="evidence" value="ECO:0007669"/>
    <property type="project" value="UniProtKB-KW"/>
</dbReference>
<dbReference type="AlphaFoldDB" id="A0AAW0JV75"/>
<dbReference type="GO" id="GO:0005576">
    <property type="term" value="C:extracellular region"/>
    <property type="evidence" value="ECO:0007669"/>
    <property type="project" value="UniProtKB-SubCell"/>
</dbReference>
<proteinExistence type="inferred from homology"/>
<feature type="signal peptide" evidence="6">
    <location>
        <begin position="1"/>
        <end position="25"/>
    </location>
</feature>
<dbReference type="EMBL" id="PKMF04000467">
    <property type="protein sequence ID" value="KAK7830176.1"/>
    <property type="molecule type" value="Genomic_DNA"/>
</dbReference>
<feature type="chain" id="PRO_5043418366" description="S-protein homolog" evidence="6">
    <location>
        <begin position="26"/>
        <end position="125"/>
    </location>
</feature>
<comment type="caution">
    <text evidence="7">The sequence shown here is derived from an EMBL/GenBank/DDBJ whole genome shotgun (WGS) entry which is preliminary data.</text>
</comment>
<keyword evidence="8" id="KW-1185">Reference proteome</keyword>
<gene>
    <name evidence="7" type="ORF">CFP56_028490</name>
</gene>
<evidence type="ECO:0000313" key="8">
    <source>
        <dbReference type="Proteomes" id="UP000237347"/>
    </source>
</evidence>
<protein>
    <recommendedName>
        <fullName evidence="9">S-protein homolog</fullName>
    </recommendedName>
</protein>
<reference evidence="7 8" key="1">
    <citation type="journal article" date="2018" name="Sci. Data">
        <title>The draft genome sequence of cork oak.</title>
        <authorList>
            <person name="Ramos A.M."/>
            <person name="Usie A."/>
            <person name="Barbosa P."/>
            <person name="Barros P.M."/>
            <person name="Capote T."/>
            <person name="Chaves I."/>
            <person name="Simoes F."/>
            <person name="Abreu I."/>
            <person name="Carrasquinho I."/>
            <person name="Faro C."/>
            <person name="Guimaraes J.B."/>
            <person name="Mendonca D."/>
            <person name="Nobrega F."/>
            <person name="Rodrigues L."/>
            <person name="Saibo N.J.M."/>
            <person name="Varela M.C."/>
            <person name="Egas C."/>
            <person name="Matos J."/>
            <person name="Miguel C.M."/>
            <person name="Oliveira M.M."/>
            <person name="Ricardo C.P."/>
            <person name="Goncalves S."/>
        </authorList>
    </citation>
    <scope>NUCLEOTIDE SEQUENCE [LARGE SCALE GENOMIC DNA]</scope>
    <source>
        <strain evidence="8">cv. HL8</strain>
    </source>
</reference>
<evidence type="ECO:0000256" key="2">
    <source>
        <dbReference type="ARBA" id="ARBA00005581"/>
    </source>
</evidence>
<keyword evidence="4" id="KW-0964">Secreted</keyword>
<evidence type="ECO:0000256" key="6">
    <source>
        <dbReference type="SAM" id="SignalP"/>
    </source>
</evidence>
<organism evidence="7 8">
    <name type="scientific">Quercus suber</name>
    <name type="common">Cork oak</name>
    <dbReference type="NCBI Taxonomy" id="58331"/>
    <lineage>
        <taxon>Eukaryota</taxon>
        <taxon>Viridiplantae</taxon>
        <taxon>Streptophyta</taxon>
        <taxon>Embryophyta</taxon>
        <taxon>Tracheophyta</taxon>
        <taxon>Spermatophyta</taxon>
        <taxon>Magnoliopsida</taxon>
        <taxon>eudicotyledons</taxon>
        <taxon>Gunneridae</taxon>
        <taxon>Pentapetalae</taxon>
        <taxon>rosids</taxon>
        <taxon>fabids</taxon>
        <taxon>Fagales</taxon>
        <taxon>Fagaceae</taxon>
        <taxon>Quercus</taxon>
    </lineage>
</organism>
<evidence type="ECO:0000256" key="3">
    <source>
        <dbReference type="ARBA" id="ARBA00022471"/>
    </source>
</evidence>
<name>A0AAW0JV75_QUESU</name>
<keyword evidence="5 6" id="KW-0732">Signal</keyword>
<evidence type="ECO:0000256" key="1">
    <source>
        <dbReference type="ARBA" id="ARBA00004613"/>
    </source>
</evidence>
<dbReference type="Proteomes" id="UP000237347">
    <property type="component" value="Unassembled WGS sequence"/>
</dbReference>
<sequence length="125" mass="14504">MKQKIISQFYSFVLVLLLAFGLSTSFTSTPNSLKRFVRIVNHLNNKPLGYHCKSLFDDLVVTEFECHFWYQNFKAHFDVYHAGDITGDIGSQCGGDHCIWTAQKDGFYLYNIKSNLNVKMHDWNL</sequence>
<evidence type="ECO:0008006" key="9">
    <source>
        <dbReference type="Google" id="ProtNLM"/>
    </source>
</evidence>
<dbReference type="Pfam" id="PF05938">
    <property type="entry name" value="Self-incomp_S1"/>
    <property type="match status" value="1"/>
</dbReference>
<evidence type="ECO:0000256" key="4">
    <source>
        <dbReference type="ARBA" id="ARBA00022525"/>
    </source>
</evidence>
<comment type="subcellular location">
    <subcellularLocation>
        <location evidence="1">Secreted</location>
    </subcellularLocation>
</comment>
<comment type="similarity">
    <text evidence="2">Belongs to the plant self-incompatibility (S1) protein family.</text>
</comment>
<accession>A0AAW0JV75</accession>
<keyword evidence="3" id="KW-0713">Self-incompatibility</keyword>
<evidence type="ECO:0000256" key="5">
    <source>
        <dbReference type="ARBA" id="ARBA00022729"/>
    </source>
</evidence>
<evidence type="ECO:0000313" key="7">
    <source>
        <dbReference type="EMBL" id="KAK7830176.1"/>
    </source>
</evidence>
<dbReference type="InterPro" id="IPR010264">
    <property type="entry name" value="Self-incomp_S1"/>
</dbReference>